<proteinExistence type="predicted"/>
<protein>
    <submittedName>
        <fullName evidence="4">Response regulator receiver protein</fullName>
    </submittedName>
</protein>
<dbReference type="STRING" id="111780.Sta7437_3552"/>
<dbReference type="PANTHER" id="PTHR44591">
    <property type="entry name" value="STRESS RESPONSE REGULATOR PROTEIN 1"/>
    <property type="match status" value="1"/>
</dbReference>
<feature type="domain" description="Response regulatory" evidence="3">
    <location>
        <begin position="281"/>
        <end position="397"/>
    </location>
</feature>
<dbReference type="InterPro" id="IPR011006">
    <property type="entry name" value="CheY-like_superfamily"/>
</dbReference>
<comment type="caution">
    <text evidence="2">Lacks conserved residue(s) required for the propagation of feature annotation.</text>
</comment>
<dbReference type="OrthoDB" id="525404at2"/>
<dbReference type="Gene3D" id="3.40.50.2300">
    <property type="match status" value="1"/>
</dbReference>
<gene>
    <name evidence="4" type="ordered locus">Sta7437_3552</name>
</gene>
<sequence>MQGDLQDISFSSLIKFLELNQQTGTLFVETRTSPFPINQTATSSYSYLPSKSYFSSCPSQLQTWLIFFKDGKIFYAANSQENALLQLKDYLHFNLSEKILNYLDAISDLSGDYLEYRYLFYLLQKKIISPLKAQKILKNILRESLFQILKLSQGKFFFQSSQIHLNNYFEFNPEVLMNEVLKELQYWYKLTPYIHSETQYFSNCHQEQLKKKLAAKTYQTVSNWIQHKTSLLQASRQLNCSVVALAKTVYPYLTKSWIKLLAEDSQDYLKKSINNNQQTSHIIYIDNDVTNGKNVEYILKQRNYKLTVVQDSIEALSLILKTQPDAILCNVDLPQITGYELCSMLQNSQISRQIPIILVAECEDCLDLEKAKLVCTGDYLIKPFINDELLILLEKHIKGTKEKQLHLIS</sequence>
<dbReference type="HOGENOM" id="CLU_031371_1_0_3"/>
<dbReference type="PROSITE" id="PS50110">
    <property type="entry name" value="RESPONSE_REGULATORY"/>
    <property type="match status" value="1"/>
</dbReference>
<dbReference type="RefSeq" id="WP_015194712.1">
    <property type="nucleotide sequence ID" value="NC_019748.1"/>
</dbReference>
<keyword evidence="5" id="KW-1185">Reference proteome</keyword>
<evidence type="ECO:0000256" key="1">
    <source>
        <dbReference type="ARBA" id="ARBA00022553"/>
    </source>
</evidence>
<dbReference type="InterPro" id="IPR001789">
    <property type="entry name" value="Sig_transdc_resp-reg_receiver"/>
</dbReference>
<evidence type="ECO:0000259" key="3">
    <source>
        <dbReference type="PROSITE" id="PS50110"/>
    </source>
</evidence>
<dbReference type="EMBL" id="CP003653">
    <property type="protein sequence ID" value="AFZ37050.1"/>
    <property type="molecule type" value="Genomic_DNA"/>
</dbReference>
<accession>K9XWS5</accession>
<dbReference type="InterPro" id="IPR050595">
    <property type="entry name" value="Bact_response_regulator"/>
</dbReference>
<dbReference type="Pfam" id="PF00072">
    <property type="entry name" value="Response_reg"/>
    <property type="match status" value="1"/>
</dbReference>
<evidence type="ECO:0000313" key="5">
    <source>
        <dbReference type="Proteomes" id="UP000010473"/>
    </source>
</evidence>
<dbReference type="InterPro" id="IPR025497">
    <property type="entry name" value="PatA-like_N"/>
</dbReference>
<dbReference type="AlphaFoldDB" id="K9XWS5"/>
<dbReference type="KEGG" id="scs:Sta7437_3552"/>
<keyword evidence="1" id="KW-0597">Phosphoprotein</keyword>
<dbReference type="PANTHER" id="PTHR44591:SF3">
    <property type="entry name" value="RESPONSE REGULATORY DOMAIN-CONTAINING PROTEIN"/>
    <property type="match status" value="1"/>
</dbReference>
<dbReference type="PIRSF" id="PIRSF005897">
    <property type="entry name" value="RR_PatA"/>
    <property type="match status" value="1"/>
</dbReference>
<evidence type="ECO:0000256" key="2">
    <source>
        <dbReference type="PROSITE-ProRule" id="PRU00169"/>
    </source>
</evidence>
<reference evidence="5" key="1">
    <citation type="journal article" date="2013" name="Proc. Natl. Acad. Sci. U.S.A.">
        <title>Improving the coverage of the cyanobacterial phylum using diversity-driven genome sequencing.</title>
        <authorList>
            <person name="Shih P.M."/>
            <person name="Wu D."/>
            <person name="Latifi A."/>
            <person name="Axen S.D."/>
            <person name="Fewer D.P."/>
            <person name="Talla E."/>
            <person name="Calteau A."/>
            <person name="Cai F."/>
            <person name="Tandeau de Marsac N."/>
            <person name="Rippka R."/>
            <person name="Herdman M."/>
            <person name="Sivonen K."/>
            <person name="Coursin T."/>
            <person name="Laurent T."/>
            <person name="Goodwin L."/>
            <person name="Nolan M."/>
            <person name="Davenport K.W."/>
            <person name="Han C.S."/>
            <person name="Rubin E.M."/>
            <person name="Eisen J.A."/>
            <person name="Woyke T."/>
            <person name="Gugger M."/>
            <person name="Kerfeld C.A."/>
        </authorList>
    </citation>
    <scope>NUCLEOTIDE SEQUENCE [LARGE SCALE GENOMIC DNA]</scope>
    <source>
        <strain evidence="5">ATCC 29371 / PCC 7437</strain>
    </source>
</reference>
<dbReference type="Proteomes" id="UP000010473">
    <property type="component" value="Chromosome"/>
</dbReference>
<name>K9XWS5_STAC7</name>
<dbReference type="SUPFAM" id="SSF52172">
    <property type="entry name" value="CheY-like"/>
    <property type="match status" value="1"/>
</dbReference>
<evidence type="ECO:0000313" key="4">
    <source>
        <dbReference type="EMBL" id="AFZ37050.1"/>
    </source>
</evidence>
<dbReference type="GO" id="GO:0000160">
    <property type="term" value="P:phosphorelay signal transduction system"/>
    <property type="evidence" value="ECO:0007669"/>
    <property type="project" value="InterPro"/>
</dbReference>
<dbReference type="Pfam" id="PF14332">
    <property type="entry name" value="DUF4388"/>
    <property type="match status" value="1"/>
</dbReference>
<organism evidence="4 5">
    <name type="scientific">Stanieria cyanosphaera (strain ATCC 29371 / PCC 7437)</name>
    <dbReference type="NCBI Taxonomy" id="111780"/>
    <lineage>
        <taxon>Bacteria</taxon>
        <taxon>Bacillati</taxon>
        <taxon>Cyanobacteriota</taxon>
        <taxon>Cyanophyceae</taxon>
        <taxon>Pleurocapsales</taxon>
        <taxon>Dermocarpellaceae</taxon>
        <taxon>Stanieria</taxon>
    </lineage>
</organism>
<dbReference type="eggNOG" id="COG3706">
    <property type="taxonomic scope" value="Bacteria"/>
</dbReference>
<dbReference type="SMART" id="SM00448">
    <property type="entry name" value="REC"/>
    <property type="match status" value="1"/>
</dbReference>
<dbReference type="InterPro" id="IPR024186">
    <property type="entry name" value="Sig_transdc_resp-reg_PatA"/>
</dbReference>